<name>A0A511N0B0_DEIC1</name>
<organism evidence="2 3">
    <name type="scientific">Deinococcus cellulosilyticus (strain DSM 18568 / NBRC 106333 / KACC 11606 / 5516J-15)</name>
    <dbReference type="NCBI Taxonomy" id="1223518"/>
    <lineage>
        <taxon>Bacteria</taxon>
        <taxon>Thermotogati</taxon>
        <taxon>Deinococcota</taxon>
        <taxon>Deinococci</taxon>
        <taxon>Deinococcales</taxon>
        <taxon>Deinococcaceae</taxon>
        <taxon>Deinococcus</taxon>
    </lineage>
</organism>
<dbReference type="InterPro" id="IPR036237">
    <property type="entry name" value="Xyl_isomerase-like_sf"/>
</dbReference>
<dbReference type="Gene3D" id="3.20.20.150">
    <property type="entry name" value="Divalent-metal-dependent TIM barrel enzymes"/>
    <property type="match status" value="1"/>
</dbReference>
<reference evidence="2 3" key="1">
    <citation type="submission" date="2019-07" db="EMBL/GenBank/DDBJ databases">
        <title>Whole genome shotgun sequence of Deinococcus cellulosilyticus NBRC 106333.</title>
        <authorList>
            <person name="Hosoyama A."/>
            <person name="Uohara A."/>
            <person name="Ohji S."/>
            <person name="Ichikawa N."/>
        </authorList>
    </citation>
    <scope>NUCLEOTIDE SEQUENCE [LARGE SCALE GENOMIC DNA]</scope>
    <source>
        <strain evidence="2 3">NBRC 106333</strain>
    </source>
</reference>
<protein>
    <recommendedName>
        <fullName evidence="1">Xylose isomerase-like TIM barrel domain-containing protein</fullName>
    </recommendedName>
</protein>
<sequence>MHLKTYRHLWGVTDPLPEAFAHFAAQGYSGIEVFPKMIGDLNLLRNLVDQHHFEVIVQVLTGVGATVPTPEAHLEALKAQVRDSLFFHPVLFNVQGGLDCWSESEQDRFYEAALEFAATLDVPVVFETHRGQPTFTPWTTARILRTFPDLRLTCDFSHWVNVCERLLEDQEDHIRLAARHCIHIHARVGYEEGPQVTDPRAPDWERHLLAHERWWNWVWDARREQGAKWVTLTPEFGPPNHQHTLPYSQEPVGDLQEMCDWMAHRQRERLSALLQSK</sequence>
<comment type="caution">
    <text evidence="2">The sequence shown here is derived from an EMBL/GenBank/DDBJ whole genome shotgun (WGS) entry which is preliminary data.</text>
</comment>
<dbReference type="Proteomes" id="UP000321306">
    <property type="component" value="Unassembled WGS sequence"/>
</dbReference>
<dbReference type="RefSeq" id="WP_146884137.1">
    <property type="nucleotide sequence ID" value="NZ_BJXB01000007.1"/>
</dbReference>
<evidence type="ECO:0000313" key="2">
    <source>
        <dbReference type="EMBL" id="GEM46320.1"/>
    </source>
</evidence>
<accession>A0A511N0B0</accession>
<gene>
    <name evidence="2" type="ORF">DC3_19550</name>
</gene>
<proteinExistence type="predicted"/>
<dbReference type="SUPFAM" id="SSF51658">
    <property type="entry name" value="Xylose isomerase-like"/>
    <property type="match status" value="1"/>
</dbReference>
<keyword evidence="3" id="KW-1185">Reference proteome</keyword>
<dbReference type="EMBL" id="BJXB01000007">
    <property type="protein sequence ID" value="GEM46320.1"/>
    <property type="molecule type" value="Genomic_DNA"/>
</dbReference>
<dbReference type="AlphaFoldDB" id="A0A511N0B0"/>
<evidence type="ECO:0000259" key="1">
    <source>
        <dbReference type="Pfam" id="PF01261"/>
    </source>
</evidence>
<dbReference type="InterPro" id="IPR013022">
    <property type="entry name" value="Xyl_isomerase-like_TIM-brl"/>
</dbReference>
<feature type="domain" description="Xylose isomerase-like TIM barrel" evidence="1">
    <location>
        <begin position="23"/>
        <end position="186"/>
    </location>
</feature>
<evidence type="ECO:0000313" key="3">
    <source>
        <dbReference type="Proteomes" id="UP000321306"/>
    </source>
</evidence>
<dbReference type="OrthoDB" id="2555274at2"/>
<dbReference type="Pfam" id="PF01261">
    <property type="entry name" value="AP_endonuc_2"/>
    <property type="match status" value="1"/>
</dbReference>